<dbReference type="PANTHER" id="PTHR46003">
    <property type="entry name" value="HOST CELL FACTOR"/>
    <property type="match status" value="1"/>
</dbReference>
<dbReference type="GO" id="GO:0006338">
    <property type="term" value="P:chromatin remodeling"/>
    <property type="evidence" value="ECO:0007669"/>
    <property type="project" value="TreeGrafter"/>
</dbReference>
<feature type="region of interest" description="Disordered" evidence="16">
    <location>
        <begin position="394"/>
        <end position="422"/>
    </location>
</feature>
<organism evidence="18 19">
    <name type="scientific">Oncorhynchus tshawytscha</name>
    <name type="common">Chinook salmon</name>
    <name type="synonym">Salmo tshawytscha</name>
    <dbReference type="NCBI Taxonomy" id="74940"/>
    <lineage>
        <taxon>Eukaryota</taxon>
        <taxon>Metazoa</taxon>
        <taxon>Chordata</taxon>
        <taxon>Craniata</taxon>
        <taxon>Vertebrata</taxon>
        <taxon>Euteleostomi</taxon>
        <taxon>Actinopterygii</taxon>
        <taxon>Neopterygii</taxon>
        <taxon>Teleostei</taxon>
        <taxon>Protacanthopterygii</taxon>
        <taxon>Salmoniformes</taxon>
        <taxon>Salmonidae</taxon>
        <taxon>Salmoninae</taxon>
        <taxon>Oncorhynchus</taxon>
    </lineage>
</organism>
<evidence type="ECO:0000313" key="19">
    <source>
        <dbReference type="Proteomes" id="UP000694402"/>
    </source>
</evidence>
<dbReference type="FunFam" id="2.120.10.80:FF:000008">
    <property type="entry name" value="host cell factor 1 isoform X1"/>
    <property type="match status" value="1"/>
</dbReference>
<dbReference type="FunFam" id="2.120.10.80:FF:000015">
    <property type="entry name" value="host cell factor 1 isoform X1"/>
    <property type="match status" value="1"/>
</dbReference>
<evidence type="ECO:0000256" key="13">
    <source>
        <dbReference type="ARBA" id="ARBA00023306"/>
    </source>
</evidence>
<evidence type="ECO:0000259" key="17">
    <source>
        <dbReference type="PROSITE" id="PS50853"/>
    </source>
</evidence>
<comment type="subcellular location">
    <subcellularLocation>
        <location evidence="1">Nucleus</location>
    </subcellularLocation>
</comment>
<dbReference type="InterPro" id="IPR015915">
    <property type="entry name" value="Kelch-typ_b-propeller"/>
</dbReference>
<evidence type="ECO:0000256" key="6">
    <source>
        <dbReference type="ARBA" id="ARBA00022737"/>
    </source>
</evidence>
<evidence type="ECO:0000256" key="7">
    <source>
        <dbReference type="ARBA" id="ARBA00022813"/>
    </source>
</evidence>
<accession>A0A8C8J5C8</accession>
<dbReference type="InterPro" id="IPR059124">
    <property type="entry name" value="Kelch_HCF"/>
</dbReference>
<proteinExistence type="predicted"/>
<evidence type="ECO:0000256" key="3">
    <source>
        <dbReference type="ARBA" id="ARBA00022481"/>
    </source>
</evidence>
<feature type="compositionally biased region" description="Polar residues" evidence="16">
    <location>
        <begin position="480"/>
        <end position="506"/>
    </location>
</feature>
<dbReference type="Proteomes" id="UP000694402">
    <property type="component" value="Unassembled WGS sequence"/>
</dbReference>
<evidence type="ECO:0000256" key="14">
    <source>
        <dbReference type="ARBA" id="ARBA00074287"/>
    </source>
</evidence>
<reference evidence="18" key="2">
    <citation type="submission" date="2025-09" db="UniProtKB">
        <authorList>
            <consortium name="Ensembl"/>
        </authorList>
    </citation>
    <scope>IDENTIFICATION</scope>
</reference>
<dbReference type="GO" id="GO:0035097">
    <property type="term" value="C:histone methyltransferase complex"/>
    <property type="evidence" value="ECO:0007669"/>
    <property type="project" value="TreeGrafter"/>
</dbReference>
<feature type="compositionally biased region" description="Low complexity" evidence="16">
    <location>
        <begin position="408"/>
        <end position="422"/>
    </location>
</feature>
<keyword evidence="3" id="KW-0488">Methylation</keyword>
<dbReference type="Pfam" id="PF13854">
    <property type="entry name" value="Kelch_HCF"/>
    <property type="match status" value="1"/>
</dbReference>
<evidence type="ECO:0000256" key="4">
    <source>
        <dbReference type="ARBA" id="ARBA00022499"/>
    </source>
</evidence>
<keyword evidence="19" id="KW-1185">Reference proteome</keyword>
<dbReference type="Gene3D" id="2.120.10.80">
    <property type="entry name" value="Kelch-type beta propeller"/>
    <property type="match status" value="2"/>
</dbReference>
<dbReference type="PROSITE" id="PS50853">
    <property type="entry name" value="FN3"/>
    <property type="match status" value="1"/>
</dbReference>
<evidence type="ECO:0000256" key="8">
    <source>
        <dbReference type="ARBA" id="ARBA00022843"/>
    </source>
</evidence>
<dbReference type="Gene3D" id="2.60.40.10">
    <property type="entry name" value="Immunoglobulins"/>
    <property type="match status" value="2"/>
</dbReference>
<feature type="region of interest" description="Disordered" evidence="16">
    <location>
        <begin position="480"/>
        <end position="521"/>
    </location>
</feature>
<keyword evidence="9" id="KW-0156">Chromatin regulator</keyword>
<evidence type="ECO:0000256" key="5">
    <source>
        <dbReference type="ARBA" id="ARBA00022553"/>
    </source>
</evidence>
<keyword evidence="7" id="KW-0068">Autocatalytic cleavage</keyword>
<keyword evidence="5" id="KW-0597">Phosphoprotein</keyword>
<dbReference type="GeneTree" id="ENSGT00940000167532"/>
<reference evidence="18" key="1">
    <citation type="submission" date="2025-08" db="UniProtKB">
        <authorList>
            <consortium name="Ensembl"/>
        </authorList>
    </citation>
    <scope>IDENTIFICATION</scope>
</reference>
<evidence type="ECO:0000256" key="10">
    <source>
        <dbReference type="ARBA" id="ARBA00022990"/>
    </source>
</evidence>
<dbReference type="PANTHER" id="PTHR46003:SF3">
    <property type="entry name" value="HOST CELL FACTOR 1"/>
    <property type="match status" value="1"/>
</dbReference>
<dbReference type="SUPFAM" id="SSF49265">
    <property type="entry name" value="Fibronectin type III"/>
    <property type="match status" value="1"/>
</dbReference>
<gene>
    <name evidence="18" type="primary">LOC112238307</name>
</gene>
<dbReference type="Ensembl" id="ENSOTST00005093594.2">
    <property type="protein sequence ID" value="ENSOTSP00005086221.2"/>
    <property type="gene ID" value="ENSOTSG00005051675.1"/>
</dbReference>
<evidence type="ECO:0000256" key="15">
    <source>
        <dbReference type="ARBA" id="ARBA00081526"/>
    </source>
</evidence>
<evidence type="ECO:0000256" key="1">
    <source>
        <dbReference type="ARBA" id="ARBA00004123"/>
    </source>
</evidence>
<keyword evidence="2" id="KW-0880">Kelch repeat</keyword>
<protein>
    <recommendedName>
        <fullName evidence="14">Host cell factor 1</fullName>
    </recommendedName>
    <alternativeName>
        <fullName evidence="15">C1 factor</fullName>
    </alternativeName>
</protein>
<keyword evidence="8" id="KW-0832">Ubl conjugation</keyword>
<keyword evidence="10" id="KW-0007">Acetylation</keyword>
<dbReference type="CDD" id="cd00063">
    <property type="entry name" value="FN3"/>
    <property type="match status" value="2"/>
</dbReference>
<evidence type="ECO:0000256" key="16">
    <source>
        <dbReference type="SAM" id="MobiDB-lite"/>
    </source>
</evidence>
<dbReference type="Gene3D" id="6.10.250.2590">
    <property type="match status" value="1"/>
</dbReference>
<sequence length="707" mass="77255">MASGSVLQPRWKRVLGWSGPVPRPRHGHRAVAIKELMVVFGGGNEGIVDELHVYNTATNQWFIPAVRGDIPPGCAAYGFVCDGTRLLVFGGMVEYGKYSNDLYELQASRWEWKRLKAKSPKNGPPPCPRLGHSFSLVGNKCYLFGGLANDSEDPKNNIPRYLNDLYTLELRAGSSVVGWDIPITYGVLPPPRESHTAVVYTEKSRLVIYGGMSGCRLGDLWILDIDTLTWNKPSINGTAPLPRSLHSATTITNKMFVFGGWVPLVMDDVKVATHEKEWKCTNTLACLNLDSMVWESVLLDSLEDNIPRARAGHCSVAINSRLYVWSGRDGYRKAWNNQVCCKDLWYLETEKPRPPSRVQLVRANTSSLEVSWGAVPTADTYLLQLQKYDIPPAPAATTPGVSPATPLPVNSSPKSPVSASAVSAQGHPLQDICLDLNQNATLQNEPYSKQSSTNSLLTKQSSTNILLTKQSSTNSLLTKQSSTNGLLTKQSSTNGLLTKQSSTNGLHKSGDPHPSGNRYQMRKMDLQPGTAYKFRVAGINTCGRGNFSEVSAFKTCLPGFPGAPCAIKISKSPDGAHLTWEPPSVTSGKIIEYSVYLAIQSAQSGEQAKPTTTTTPAQLAFMRVFCGPNPSCLVQSSSLSNAHIDYTTKPAIIFRIAARNEKGYGPATQVRWLQGTERYVKLDSLVNNTLNKNINATCKVLVPCFMS</sequence>
<dbReference type="SMART" id="SM00060">
    <property type="entry name" value="FN3"/>
    <property type="match status" value="2"/>
</dbReference>
<dbReference type="InterPro" id="IPR043536">
    <property type="entry name" value="HCF1/2"/>
</dbReference>
<name>A0A8C8J5C8_ONCTS</name>
<dbReference type="AlphaFoldDB" id="A0A8C8J5C8"/>
<evidence type="ECO:0000256" key="12">
    <source>
        <dbReference type="ARBA" id="ARBA00023242"/>
    </source>
</evidence>
<keyword evidence="13" id="KW-0131">Cell cycle</keyword>
<dbReference type="GO" id="GO:0003713">
    <property type="term" value="F:transcription coactivator activity"/>
    <property type="evidence" value="ECO:0007669"/>
    <property type="project" value="TreeGrafter"/>
</dbReference>
<evidence type="ECO:0000256" key="2">
    <source>
        <dbReference type="ARBA" id="ARBA00022441"/>
    </source>
</evidence>
<dbReference type="FunFam" id="2.60.40.10:FF:000259">
    <property type="entry name" value="Host cell factor 1 (Predicted)"/>
    <property type="match status" value="1"/>
</dbReference>
<keyword evidence="11" id="KW-0325">Glycoprotein</keyword>
<dbReference type="InterPro" id="IPR013783">
    <property type="entry name" value="Ig-like_fold"/>
</dbReference>
<evidence type="ECO:0000256" key="9">
    <source>
        <dbReference type="ARBA" id="ARBA00022853"/>
    </source>
</evidence>
<dbReference type="InterPro" id="IPR036116">
    <property type="entry name" value="FN3_sf"/>
</dbReference>
<feature type="domain" description="Fibronectin type-III" evidence="17">
    <location>
        <begin position="461"/>
        <end position="558"/>
    </location>
</feature>
<keyword evidence="6" id="KW-0677">Repeat</keyword>
<evidence type="ECO:0000313" key="18">
    <source>
        <dbReference type="Ensembl" id="ENSOTSP00005086221.2"/>
    </source>
</evidence>
<evidence type="ECO:0000256" key="11">
    <source>
        <dbReference type="ARBA" id="ARBA00023180"/>
    </source>
</evidence>
<keyword evidence="12" id="KW-0539">Nucleus</keyword>
<dbReference type="SUPFAM" id="SSF117281">
    <property type="entry name" value="Kelch motif"/>
    <property type="match status" value="2"/>
</dbReference>
<keyword evidence="4" id="KW-1017">Isopeptide bond</keyword>
<dbReference type="InterPro" id="IPR003961">
    <property type="entry name" value="FN3_dom"/>
</dbReference>